<dbReference type="Pfam" id="PF00082">
    <property type="entry name" value="Peptidase_S8"/>
    <property type="match status" value="1"/>
</dbReference>
<dbReference type="Proteomes" id="UP000190961">
    <property type="component" value="Unassembled WGS sequence"/>
</dbReference>
<gene>
    <name evidence="9" type="ORF">SAMN05660236_2870</name>
</gene>
<dbReference type="PROSITE" id="PS50093">
    <property type="entry name" value="PKD"/>
    <property type="match status" value="1"/>
</dbReference>
<evidence type="ECO:0000256" key="1">
    <source>
        <dbReference type="ARBA" id="ARBA00011073"/>
    </source>
</evidence>
<comment type="similarity">
    <text evidence="1 5 6">Belongs to the peptidase S8 family.</text>
</comment>
<evidence type="ECO:0000256" key="7">
    <source>
        <dbReference type="SAM" id="SignalP"/>
    </source>
</evidence>
<feature type="chain" id="PRO_5012752783" evidence="7">
    <location>
        <begin position="21"/>
        <end position="1196"/>
    </location>
</feature>
<dbReference type="InterPro" id="IPR036852">
    <property type="entry name" value="Peptidase_S8/S53_dom_sf"/>
</dbReference>
<keyword evidence="7" id="KW-0732">Signal</keyword>
<name>A0A1T5LB18_9BACT</name>
<evidence type="ECO:0000256" key="2">
    <source>
        <dbReference type="ARBA" id="ARBA00022670"/>
    </source>
</evidence>
<evidence type="ECO:0000256" key="5">
    <source>
        <dbReference type="PROSITE-ProRule" id="PRU01240"/>
    </source>
</evidence>
<dbReference type="PRINTS" id="PR00723">
    <property type="entry name" value="SUBTILISIN"/>
</dbReference>
<dbReference type="OrthoDB" id="9813435at2"/>
<accession>A0A1T5LB18</accession>
<dbReference type="Pfam" id="PF18962">
    <property type="entry name" value="Por_Secre_tail"/>
    <property type="match status" value="1"/>
</dbReference>
<feature type="active site" description="Charge relay system" evidence="5">
    <location>
        <position position="250"/>
    </location>
</feature>
<dbReference type="PROSITE" id="PS00137">
    <property type="entry name" value="SUBTILASE_HIS"/>
    <property type="match status" value="1"/>
</dbReference>
<dbReference type="GO" id="GO:0006508">
    <property type="term" value="P:proteolysis"/>
    <property type="evidence" value="ECO:0007669"/>
    <property type="project" value="UniProtKB-KW"/>
</dbReference>
<organism evidence="9 10">
    <name type="scientific">Ohtaekwangia koreensis</name>
    <dbReference type="NCBI Taxonomy" id="688867"/>
    <lineage>
        <taxon>Bacteria</taxon>
        <taxon>Pseudomonadati</taxon>
        <taxon>Bacteroidota</taxon>
        <taxon>Cytophagia</taxon>
        <taxon>Cytophagales</taxon>
        <taxon>Fulvivirgaceae</taxon>
        <taxon>Ohtaekwangia</taxon>
    </lineage>
</organism>
<feature type="signal peptide" evidence="7">
    <location>
        <begin position="1"/>
        <end position="20"/>
    </location>
</feature>
<dbReference type="RefSeq" id="WP_079687442.1">
    <property type="nucleotide sequence ID" value="NZ_FUZU01000002.1"/>
</dbReference>
<feature type="active site" description="Charge relay system" evidence="5">
    <location>
        <position position="177"/>
    </location>
</feature>
<dbReference type="PANTHER" id="PTHR43399">
    <property type="entry name" value="SUBTILISIN-RELATED"/>
    <property type="match status" value="1"/>
</dbReference>
<dbReference type="PROSITE" id="PS00138">
    <property type="entry name" value="SUBTILASE_SER"/>
    <property type="match status" value="1"/>
</dbReference>
<keyword evidence="10" id="KW-1185">Reference proteome</keyword>
<evidence type="ECO:0000256" key="3">
    <source>
        <dbReference type="ARBA" id="ARBA00022801"/>
    </source>
</evidence>
<feature type="domain" description="PKD" evidence="8">
    <location>
        <begin position="1050"/>
        <end position="1103"/>
    </location>
</feature>
<dbReference type="Pfam" id="PF18911">
    <property type="entry name" value="PKD_4"/>
    <property type="match status" value="1"/>
</dbReference>
<keyword evidence="3 5" id="KW-0378">Hydrolase</keyword>
<feature type="active site" description="Charge relay system" evidence="5">
    <location>
        <position position="409"/>
    </location>
</feature>
<proteinExistence type="inferred from homology"/>
<dbReference type="SUPFAM" id="SSF49299">
    <property type="entry name" value="PKD domain"/>
    <property type="match status" value="1"/>
</dbReference>
<dbReference type="Gene3D" id="3.40.50.200">
    <property type="entry name" value="Peptidase S8/S53 domain"/>
    <property type="match status" value="1"/>
</dbReference>
<keyword evidence="2 5" id="KW-0645">Protease</keyword>
<dbReference type="PROSITE" id="PS00136">
    <property type="entry name" value="SUBTILASE_ASP"/>
    <property type="match status" value="1"/>
</dbReference>
<dbReference type="EMBL" id="FUZU01000002">
    <property type="protein sequence ID" value="SKC73181.1"/>
    <property type="molecule type" value="Genomic_DNA"/>
</dbReference>
<sequence length="1196" mass="129356">MRIILACLLAVIGVTNIVEAQQSAVAKFTLPKNTTSHDYQAGKVMVKIKKEYKALFLEDNKATARSASLLGAKRIHSLAPRGTIKNPKARAQAFKPVIDIAQYFEIYFDPSQPVEDYINTLYASGYIELAEPVYTMHMQYTPNDPAFTSQYYLSKIKATEAWDITQGDESIVIGIIDSGVDIDHPDIASQLYVNQAEANGTDGVDDDDNGFIDDINGWDFSGADTLNALNPNYGGDNNPAIFKSGAGFTHGTQVGGCASAAVDNGIGMAGVGFKTKLLFTKHYADNQRTSDRNYSSDLYLGIKYAAENGARIINCSWGGDVRSQISQDIITHVTMDLGCLVVAAAGNSNVITPLYPASYDYVLSVAASDQNDNRASFTNYGPTVDISAPGVSIYTTSFDNNYSAPGGTSLSSPIVAGAAALVWANHPEYTSLELAEQLRVSADASLYDQNPGYINQLGKGRLDVLQALTLKSPSIRASNYRLLNKDGLDAAPGEDASLLFDFKNFLATSSSGLEISISSTSPSITITESKINPGSIASGATINNISTPFKLTLASSIALNSKVELLITYTDGAYRDYQIFTFVPNPSYRDIDDNRITTTISSSGRLAYEDTQNSQMGSGFFFNGKSLVYEMGVIMGNSSPTILNTVRNGSGGFDQDFVSVQRMEEIIPGERSLSEIFGAFSNSATAEEQKVKVSYRTLVWQNEPYDRFVIVEYKIKNTQAAALTDFYFGLFADWDISLNGTQDAALWDAPTKLGYVYPKVSTELPQAGIQLLTTKANYYAIDNDPSIAGGLSFGIYDGYTDTEKFKSISTTRSQAGVKIGGNDVSQVVSAGPFNINAGDEITVAFALHAAENFDNLLASAQYADSVYNYTLKASLPSIDTVEACYKANTTLKATGATKYKWYKDFTGGEPIATGSQLTIPAVTTDTTLYVSNATNTYESLRVPAHIVVQAQPGILTSRSTVLCDGDSVTLSVEEASEYAWNNGEITQSIKVKEAGTYSVMIKYEDANLNCVSTSSEVVVSILPRPMALFTITMASGDFVIGESIQFTDKSSDADAWFWDFDDGSSSIEQSPEYAYAASDTYHTSLTVTGANGCQDTYIKDISVITGVEQNLSRFVTVYPIPTIQNEVTISIEGLKAKNIGLSILTTEGTPVYDASFENIDQAFSHTINTSRYSSGLYFLATRIDGRLVVKKFSIIK</sequence>
<reference evidence="9 10" key="1">
    <citation type="submission" date="2017-02" db="EMBL/GenBank/DDBJ databases">
        <authorList>
            <person name="Peterson S.W."/>
        </authorList>
    </citation>
    <scope>NUCLEOTIDE SEQUENCE [LARGE SCALE GENOMIC DNA]</scope>
    <source>
        <strain evidence="9 10">DSM 25262</strain>
    </source>
</reference>
<dbReference type="InterPro" id="IPR051048">
    <property type="entry name" value="Peptidase_S8/S53_subtilisin"/>
</dbReference>
<dbReference type="InterPro" id="IPR015500">
    <property type="entry name" value="Peptidase_S8_subtilisin-rel"/>
</dbReference>
<dbReference type="PROSITE" id="PS51892">
    <property type="entry name" value="SUBTILASE"/>
    <property type="match status" value="1"/>
</dbReference>
<dbReference type="STRING" id="688867.SAMN05660236_2870"/>
<evidence type="ECO:0000256" key="6">
    <source>
        <dbReference type="RuleBase" id="RU003355"/>
    </source>
</evidence>
<dbReference type="InterPro" id="IPR000209">
    <property type="entry name" value="Peptidase_S8/S53_dom"/>
</dbReference>
<dbReference type="PANTHER" id="PTHR43399:SF4">
    <property type="entry name" value="CELL WALL-ASSOCIATED PROTEASE"/>
    <property type="match status" value="1"/>
</dbReference>
<dbReference type="InterPro" id="IPR023827">
    <property type="entry name" value="Peptidase_S8_Asp-AS"/>
</dbReference>
<dbReference type="GO" id="GO:0004252">
    <property type="term" value="F:serine-type endopeptidase activity"/>
    <property type="evidence" value="ECO:0007669"/>
    <property type="project" value="UniProtKB-UniRule"/>
</dbReference>
<dbReference type="InterPro" id="IPR044023">
    <property type="entry name" value="Ig_7"/>
</dbReference>
<dbReference type="InterPro" id="IPR000601">
    <property type="entry name" value="PKD_dom"/>
</dbReference>
<dbReference type="SMART" id="SM00089">
    <property type="entry name" value="PKD"/>
    <property type="match status" value="1"/>
</dbReference>
<evidence type="ECO:0000313" key="10">
    <source>
        <dbReference type="Proteomes" id="UP000190961"/>
    </source>
</evidence>
<dbReference type="InterPro" id="IPR026444">
    <property type="entry name" value="Secre_tail"/>
</dbReference>
<evidence type="ECO:0000313" key="9">
    <source>
        <dbReference type="EMBL" id="SKC73181.1"/>
    </source>
</evidence>
<dbReference type="AlphaFoldDB" id="A0A1T5LB18"/>
<evidence type="ECO:0000259" key="8">
    <source>
        <dbReference type="PROSITE" id="PS50093"/>
    </source>
</evidence>
<dbReference type="InterPro" id="IPR023828">
    <property type="entry name" value="Peptidase_S8_Ser-AS"/>
</dbReference>
<dbReference type="InterPro" id="IPR013783">
    <property type="entry name" value="Ig-like_fold"/>
</dbReference>
<dbReference type="Pfam" id="PF19081">
    <property type="entry name" value="Ig_7"/>
    <property type="match status" value="1"/>
</dbReference>
<dbReference type="Gene3D" id="2.60.40.10">
    <property type="entry name" value="Immunoglobulins"/>
    <property type="match status" value="1"/>
</dbReference>
<protein>
    <submittedName>
        <fullName evidence="9">Por secretion system C-terminal sorting domain-containing protein</fullName>
    </submittedName>
</protein>
<keyword evidence="4 5" id="KW-0720">Serine protease</keyword>
<dbReference type="InterPro" id="IPR035986">
    <property type="entry name" value="PKD_dom_sf"/>
</dbReference>
<evidence type="ECO:0000256" key="4">
    <source>
        <dbReference type="ARBA" id="ARBA00022825"/>
    </source>
</evidence>
<dbReference type="SUPFAM" id="SSF52743">
    <property type="entry name" value="Subtilisin-like"/>
    <property type="match status" value="1"/>
</dbReference>
<dbReference type="InterPro" id="IPR022409">
    <property type="entry name" value="PKD/Chitinase_dom"/>
</dbReference>
<dbReference type="InterPro" id="IPR022398">
    <property type="entry name" value="Peptidase_S8_His-AS"/>
</dbReference>
<dbReference type="CDD" id="cd00146">
    <property type="entry name" value="PKD"/>
    <property type="match status" value="1"/>
</dbReference>